<organism evidence="1 2">
    <name type="scientific">Flavobacterium jumunjinense</name>
    <dbReference type="NCBI Taxonomy" id="998845"/>
    <lineage>
        <taxon>Bacteria</taxon>
        <taxon>Pseudomonadati</taxon>
        <taxon>Bacteroidota</taxon>
        <taxon>Flavobacteriia</taxon>
        <taxon>Flavobacteriales</taxon>
        <taxon>Flavobacteriaceae</taxon>
        <taxon>Flavobacterium</taxon>
    </lineage>
</organism>
<dbReference type="EMBL" id="JBHMEY010000096">
    <property type="protein sequence ID" value="MFB9098797.1"/>
    <property type="molecule type" value="Genomic_DNA"/>
</dbReference>
<accession>A0ABV5GTT5</accession>
<comment type="caution">
    <text evidence="1">The sequence shown here is derived from an EMBL/GenBank/DDBJ whole genome shotgun (WGS) entry which is preliminary data.</text>
</comment>
<reference evidence="1 2" key="1">
    <citation type="submission" date="2024-09" db="EMBL/GenBank/DDBJ databases">
        <authorList>
            <person name="Sun Q."/>
            <person name="Mori K."/>
        </authorList>
    </citation>
    <scope>NUCLEOTIDE SEQUENCE [LARGE SCALE GENOMIC DNA]</scope>
    <source>
        <strain evidence="1 2">CECT 7955</strain>
    </source>
</reference>
<evidence type="ECO:0000313" key="2">
    <source>
        <dbReference type="Proteomes" id="UP001589607"/>
    </source>
</evidence>
<protein>
    <submittedName>
        <fullName evidence="1">Uncharacterized protein</fullName>
    </submittedName>
</protein>
<name>A0ABV5GTT5_9FLAO</name>
<gene>
    <name evidence="1" type="ORF">ACFFVF_20010</name>
</gene>
<evidence type="ECO:0000313" key="1">
    <source>
        <dbReference type="EMBL" id="MFB9098797.1"/>
    </source>
</evidence>
<sequence>MNIQKPLIHILWTTFDTLPVWNKNGNWDEFAKKYQILKENKIDFTTSHKHYSKYNNQIGKPTTRFLSDKAIIKLEADILNLTKPNADRIINELNIVHIKITNVFVEILLFSDELDINQKIARLKSRTATLLHFSFPEEFLGKKTWSKGYWQSTFKKNQKLALNILNK</sequence>
<dbReference type="RefSeq" id="WP_236457137.1">
    <property type="nucleotide sequence ID" value="NZ_CBCSGE010000012.1"/>
</dbReference>
<proteinExistence type="predicted"/>
<keyword evidence="2" id="KW-1185">Reference proteome</keyword>
<dbReference type="Proteomes" id="UP001589607">
    <property type="component" value="Unassembled WGS sequence"/>
</dbReference>